<organism evidence="1 2">
    <name type="scientific">Siminovitchia sediminis</name>
    <dbReference type="NCBI Taxonomy" id="1274353"/>
    <lineage>
        <taxon>Bacteria</taxon>
        <taxon>Bacillati</taxon>
        <taxon>Bacillota</taxon>
        <taxon>Bacilli</taxon>
        <taxon>Bacillales</taxon>
        <taxon>Bacillaceae</taxon>
        <taxon>Siminovitchia</taxon>
    </lineage>
</organism>
<gene>
    <name evidence="1" type="ORF">ACFSCZ_00625</name>
</gene>
<evidence type="ECO:0000313" key="1">
    <source>
        <dbReference type="EMBL" id="MFD1705253.1"/>
    </source>
</evidence>
<dbReference type="EMBL" id="JBHUEO010000002">
    <property type="protein sequence ID" value="MFD1705253.1"/>
    <property type="molecule type" value="Genomic_DNA"/>
</dbReference>
<reference evidence="2" key="1">
    <citation type="journal article" date="2019" name="Int. J. Syst. Evol. Microbiol.">
        <title>The Global Catalogue of Microorganisms (GCM) 10K type strain sequencing project: providing services to taxonomists for standard genome sequencing and annotation.</title>
        <authorList>
            <consortium name="The Broad Institute Genomics Platform"/>
            <consortium name="The Broad Institute Genome Sequencing Center for Infectious Disease"/>
            <person name="Wu L."/>
            <person name="Ma J."/>
        </authorList>
    </citation>
    <scope>NUCLEOTIDE SEQUENCE [LARGE SCALE GENOMIC DNA]</scope>
    <source>
        <strain evidence="2">CGMCC 1.12295</strain>
    </source>
</reference>
<dbReference type="GeneID" id="58747348"/>
<comment type="caution">
    <text evidence="1">The sequence shown here is derived from an EMBL/GenBank/DDBJ whole genome shotgun (WGS) entry which is preliminary data.</text>
</comment>
<name>A0ABW4KGH5_9BACI</name>
<dbReference type="Proteomes" id="UP001597301">
    <property type="component" value="Unassembled WGS sequence"/>
</dbReference>
<keyword evidence="2" id="KW-1185">Reference proteome</keyword>
<protein>
    <submittedName>
        <fullName evidence="1">Uncharacterized protein</fullName>
    </submittedName>
</protein>
<accession>A0ABW4KGH5</accession>
<dbReference type="RefSeq" id="WP_186306581.1">
    <property type="nucleotide sequence ID" value="NZ_JBHUEO010000002.1"/>
</dbReference>
<proteinExistence type="predicted"/>
<sequence>MRNYLQNLKEDLELMSSEQATITVSRKDLEKLVESHEKLLAYQQDKEKKRAVDRER</sequence>
<evidence type="ECO:0000313" key="2">
    <source>
        <dbReference type="Proteomes" id="UP001597301"/>
    </source>
</evidence>